<protein>
    <submittedName>
        <fullName evidence="1">Uncharacterized protein</fullName>
    </submittedName>
</protein>
<comment type="caution">
    <text evidence="1">The sequence shown here is derived from an EMBL/GenBank/DDBJ whole genome shotgun (WGS) entry which is preliminary data.</text>
</comment>
<keyword evidence="2" id="KW-1185">Reference proteome</keyword>
<gene>
    <name evidence="1" type="ORF">KOR42_06170</name>
</gene>
<dbReference type="OrthoDB" id="9802240at2"/>
<dbReference type="AlphaFoldDB" id="A0A5C5X3V2"/>
<sequence>MGCTITRTYSPALITATKLQKSDGDLVWEAGRNTPPWAMFLDGSNVVQVYGARAGFWTQPSGLITDSSYFSNSSGTLGDTVSADIGSTHVVMATPRLGGGFGNFGQITAIDLSDGSIDLDLGESFSSSVWYNAISHAPSSDLFDILFPTQIDRYSISGGGTTGTQKFSLTGKSQDKRRRILSDGTHYYLGIFTTRGRVAKTLISDLTTASTLDAGSDFSNDYRMGDRGAIAGGYIAYGEDPGSYVTVVSTSSMSVAYRVAFASNTILSMDTKSGATVVCSEQNSSPGTIDITLIDSGGSEDWTVSYSGTVFDDIWHDPKPYFSSDGSSIYVTGDFTINGVSVQVLKLDASDGSLEWCYTIGSGVSGSGSARATNTPTDLVESGSYLYISCQNNAPNYL</sequence>
<dbReference type="RefSeq" id="WP_146507116.1">
    <property type="nucleotide sequence ID" value="NZ_SIHI01000001.1"/>
</dbReference>
<name>A0A5C5X3V2_9PLAN</name>
<reference evidence="1 2" key="1">
    <citation type="submission" date="2019-02" db="EMBL/GenBank/DDBJ databases">
        <title>Deep-cultivation of Planctomycetes and their phenomic and genomic characterization uncovers novel biology.</title>
        <authorList>
            <person name="Wiegand S."/>
            <person name="Jogler M."/>
            <person name="Boedeker C."/>
            <person name="Pinto D."/>
            <person name="Vollmers J."/>
            <person name="Rivas-Marin E."/>
            <person name="Kohn T."/>
            <person name="Peeters S.H."/>
            <person name="Heuer A."/>
            <person name="Rast P."/>
            <person name="Oberbeckmann S."/>
            <person name="Bunk B."/>
            <person name="Jeske O."/>
            <person name="Meyerdierks A."/>
            <person name="Storesund J.E."/>
            <person name="Kallscheuer N."/>
            <person name="Luecker S."/>
            <person name="Lage O.M."/>
            <person name="Pohl T."/>
            <person name="Merkel B.J."/>
            <person name="Hornburger P."/>
            <person name="Mueller R.-W."/>
            <person name="Bruemmer F."/>
            <person name="Labrenz M."/>
            <person name="Spormann A.M."/>
            <person name="Op Den Camp H."/>
            <person name="Overmann J."/>
            <person name="Amann R."/>
            <person name="Jetten M.S.M."/>
            <person name="Mascher T."/>
            <person name="Medema M.H."/>
            <person name="Devos D.P."/>
            <person name="Kaster A.-K."/>
            <person name="Ovreas L."/>
            <person name="Rohde M."/>
            <person name="Galperin M.Y."/>
            <person name="Jogler C."/>
        </authorList>
    </citation>
    <scope>NUCLEOTIDE SEQUENCE [LARGE SCALE GENOMIC DNA]</scope>
    <source>
        <strain evidence="1 2">KOR42</strain>
    </source>
</reference>
<dbReference type="EMBL" id="SIHI01000001">
    <property type="protein sequence ID" value="TWT57259.1"/>
    <property type="molecule type" value="Genomic_DNA"/>
</dbReference>
<evidence type="ECO:0000313" key="1">
    <source>
        <dbReference type="EMBL" id="TWT57259.1"/>
    </source>
</evidence>
<accession>A0A5C5X3V2</accession>
<dbReference type="Proteomes" id="UP000317243">
    <property type="component" value="Unassembled WGS sequence"/>
</dbReference>
<organism evidence="1 2">
    <name type="scientific">Thalassoglobus neptunius</name>
    <dbReference type="NCBI Taxonomy" id="1938619"/>
    <lineage>
        <taxon>Bacteria</taxon>
        <taxon>Pseudomonadati</taxon>
        <taxon>Planctomycetota</taxon>
        <taxon>Planctomycetia</taxon>
        <taxon>Planctomycetales</taxon>
        <taxon>Planctomycetaceae</taxon>
        <taxon>Thalassoglobus</taxon>
    </lineage>
</organism>
<proteinExistence type="predicted"/>
<evidence type="ECO:0000313" key="2">
    <source>
        <dbReference type="Proteomes" id="UP000317243"/>
    </source>
</evidence>